<accession>A0ABP6TJZ7</accession>
<dbReference type="SUPFAM" id="SSF52402">
    <property type="entry name" value="Adenine nucleotide alpha hydrolases-like"/>
    <property type="match status" value="1"/>
</dbReference>
<dbReference type="EMBL" id="BAAAXF010000018">
    <property type="protein sequence ID" value="GAA3494848.1"/>
    <property type="molecule type" value="Genomic_DNA"/>
</dbReference>
<proteinExistence type="inferred from homology"/>
<dbReference type="Pfam" id="PF00582">
    <property type="entry name" value="Usp"/>
    <property type="match status" value="1"/>
</dbReference>
<comment type="similarity">
    <text evidence="1">Belongs to the universal stress protein A family.</text>
</comment>
<dbReference type="InterPro" id="IPR006016">
    <property type="entry name" value="UspA"/>
</dbReference>
<sequence length="198" mass="20917">MRPGRPGPGLRTAVRAGPLRDRPAASAGAAARVPAAWKCAEQRLLSEVAMQSSEVPRVVVGVDGSPTSYTALRWADRHARTVGGAVEAICVWDTPSSRGWSGPAIDPGFDLEQARERFTRELHEVFPDGLPAGLEQHLVEGDPSEVLIRASEGAELLVVGRRGRGGFARAMLGSVSQRCAQHAACPVVVVPREQASAG</sequence>
<evidence type="ECO:0000313" key="5">
    <source>
        <dbReference type="Proteomes" id="UP001501455"/>
    </source>
</evidence>
<dbReference type="CDD" id="cd00293">
    <property type="entry name" value="USP-like"/>
    <property type="match status" value="1"/>
</dbReference>
<dbReference type="Gene3D" id="3.40.50.620">
    <property type="entry name" value="HUPs"/>
    <property type="match status" value="1"/>
</dbReference>
<evidence type="ECO:0000259" key="3">
    <source>
        <dbReference type="Pfam" id="PF00582"/>
    </source>
</evidence>
<evidence type="ECO:0000313" key="4">
    <source>
        <dbReference type="EMBL" id="GAA3494848.1"/>
    </source>
</evidence>
<dbReference type="PRINTS" id="PR01438">
    <property type="entry name" value="UNVRSLSTRESS"/>
</dbReference>
<reference evidence="5" key="1">
    <citation type="journal article" date="2019" name="Int. J. Syst. Evol. Microbiol.">
        <title>The Global Catalogue of Microorganisms (GCM) 10K type strain sequencing project: providing services to taxonomists for standard genome sequencing and annotation.</title>
        <authorList>
            <consortium name="The Broad Institute Genomics Platform"/>
            <consortium name="The Broad Institute Genome Sequencing Center for Infectious Disease"/>
            <person name="Wu L."/>
            <person name="Ma J."/>
        </authorList>
    </citation>
    <scope>NUCLEOTIDE SEQUENCE [LARGE SCALE GENOMIC DNA]</scope>
    <source>
        <strain evidence="5">JCM 4816</strain>
    </source>
</reference>
<dbReference type="InterPro" id="IPR006015">
    <property type="entry name" value="Universal_stress_UspA"/>
</dbReference>
<feature type="domain" description="UspA" evidence="3">
    <location>
        <begin position="57"/>
        <end position="191"/>
    </location>
</feature>
<dbReference type="InterPro" id="IPR014729">
    <property type="entry name" value="Rossmann-like_a/b/a_fold"/>
</dbReference>
<protein>
    <recommendedName>
        <fullName evidence="3">UspA domain-containing protein</fullName>
    </recommendedName>
</protein>
<dbReference type="PANTHER" id="PTHR46553:SF3">
    <property type="entry name" value="ADENINE NUCLEOTIDE ALPHA HYDROLASES-LIKE SUPERFAMILY PROTEIN"/>
    <property type="match status" value="1"/>
</dbReference>
<comment type="caution">
    <text evidence="4">The sequence shown here is derived from an EMBL/GenBank/DDBJ whole genome shotgun (WGS) entry which is preliminary data.</text>
</comment>
<organism evidence="4 5">
    <name type="scientific">Streptomyces prasinosporus</name>
    <dbReference type="NCBI Taxonomy" id="68256"/>
    <lineage>
        <taxon>Bacteria</taxon>
        <taxon>Bacillati</taxon>
        <taxon>Actinomycetota</taxon>
        <taxon>Actinomycetes</taxon>
        <taxon>Kitasatosporales</taxon>
        <taxon>Streptomycetaceae</taxon>
        <taxon>Streptomyces</taxon>
        <taxon>Streptomyces albogriseolus group</taxon>
    </lineage>
</organism>
<gene>
    <name evidence="4" type="ORF">GCM10019016_019480</name>
</gene>
<keyword evidence="5" id="KW-1185">Reference proteome</keyword>
<dbReference type="Proteomes" id="UP001501455">
    <property type="component" value="Unassembled WGS sequence"/>
</dbReference>
<feature type="region of interest" description="Disordered" evidence="2">
    <location>
        <begin position="1"/>
        <end position="27"/>
    </location>
</feature>
<evidence type="ECO:0000256" key="2">
    <source>
        <dbReference type="SAM" id="MobiDB-lite"/>
    </source>
</evidence>
<evidence type="ECO:0000256" key="1">
    <source>
        <dbReference type="ARBA" id="ARBA00008791"/>
    </source>
</evidence>
<name>A0ABP6TJZ7_9ACTN</name>
<dbReference type="PANTHER" id="PTHR46553">
    <property type="entry name" value="ADENINE NUCLEOTIDE ALPHA HYDROLASES-LIKE SUPERFAMILY PROTEIN"/>
    <property type="match status" value="1"/>
</dbReference>